<dbReference type="AlphaFoldDB" id="A0A8J4CHY1"/>
<organism evidence="2 3">
    <name type="scientific">Volvox reticuliferus</name>
    <dbReference type="NCBI Taxonomy" id="1737510"/>
    <lineage>
        <taxon>Eukaryota</taxon>
        <taxon>Viridiplantae</taxon>
        <taxon>Chlorophyta</taxon>
        <taxon>core chlorophytes</taxon>
        <taxon>Chlorophyceae</taxon>
        <taxon>CS clade</taxon>
        <taxon>Chlamydomonadales</taxon>
        <taxon>Volvocaceae</taxon>
        <taxon>Volvox</taxon>
    </lineage>
</organism>
<proteinExistence type="predicted"/>
<accession>A0A8J4CHY1</accession>
<feature type="non-terminal residue" evidence="2">
    <location>
        <position position="136"/>
    </location>
</feature>
<sequence>PSSPQFQAPQVIRAVAELRRRAEKHSCIKSPERHHPFGVICAHCLCLQRVDGQDREANSVAQSTPAEDINNVEASRIVGAEDSAGLLEVIEIGAAGRLGANRRVEVSLPALVGQEDEASHSQESSSAAADDQGRVQ</sequence>
<name>A0A8J4CHY1_9CHLO</name>
<gene>
    <name evidence="2" type="ORF">Vretifemale_10991</name>
</gene>
<evidence type="ECO:0000313" key="2">
    <source>
        <dbReference type="EMBL" id="GIL82042.1"/>
    </source>
</evidence>
<feature type="region of interest" description="Disordered" evidence="1">
    <location>
        <begin position="113"/>
        <end position="136"/>
    </location>
</feature>
<keyword evidence="3" id="KW-1185">Reference proteome</keyword>
<feature type="compositionally biased region" description="Low complexity" evidence="1">
    <location>
        <begin position="121"/>
        <end position="130"/>
    </location>
</feature>
<reference evidence="2" key="1">
    <citation type="journal article" date="2021" name="Proc. Natl. Acad. Sci. U.S.A.">
        <title>Three genomes in the algal genus Volvox reveal the fate of a haploid sex-determining region after a transition to homothallism.</title>
        <authorList>
            <person name="Yamamoto K."/>
            <person name="Hamaji T."/>
            <person name="Kawai-Toyooka H."/>
            <person name="Matsuzaki R."/>
            <person name="Takahashi F."/>
            <person name="Nishimura Y."/>
            <person name="Kawachi M."/>
            <person name="Noguchi H."/>
            <person name="Minakuchi Y."/>
            <person name="Umen J.G."/>
            <person name="Toyoda A."/>
            <person name="Nozaki H."/>
        </authorList>
    </citation>
    <scope>NUCLEOTIDE SEQUENCE</scope>
    <source>
        <strain evidence="2">NIES-3786</strain>
    </source>
</reference>
<evidence type="ECO:0000313" key="3">
    <source>
        <dbReference type="Proteomes" id="UP000747110"/>
    </source>
</evidence>
<comment type="caution">
    <text evidence="2">The sequence shown here is derived from an EMBL/GenBank/DDBJ whole genome shotgun (WGS) entry which is preliminary data.</text>
</comment>
<dbReference type="Proteomes" id="UP000747110">
    <property type="component" value="Unassembled WGS sequence"/>
</dbReference>
<evidence type="ECO:0000256" key="1">
    <source>
        <dbReference type="SAM" id="MobiDB-lite"/>
    </source>
</evidence>
<protein>
    <submittedName>
        <fullName evidence="2">Uncharacterized protein</fullName>
    </submittedName>
</protein>
<dbReference type="EMBL" id="BNCP01000022">
    <property type="protein sequence ID" value="GIL82042.1"/>
    <property type="molecule type" value="Genomic_DNA"/>
</dbReference>
<feature type="non-terminal residue" evidence="2">
    <location>
        <position position="1"/>
    </location>
</feature>